<accession>Q93NZ2</accession>
<proteinExistence type="predicted"/>
<dbReference type="Gene3D" id="3.40.91.50">
    <property type="match status" value="1"/>
</dbReference>
<dbReference type="InterPro" id="IPR018573">
    <property type="entry name" value="Restrct_endonuc_II_AlwI"/>
</dbReference>
<sequence>MASLSKTKHLFGFTSPRTIEKIIPELDILSQQFSGKVWGENQINFFDAIFNSDFYEGTTYPQDPALAARDRITRAPKALGFIQLKPVIQLTKAGNQLVNQKRLPELFTKQLLKFQLPSPYHTQSPTVNFNVRPYLELLRLINELGSISKTEIALFFLQLVNYNKFDEIKNKILKFRETRKNNRSVSWKTYVSQEFEKQISIIFADEVTAKNFRTRESSDESFKKFVKTKEGNMKDYADAFFRYIRGTQLVTIDKNLHLKISSLKQDSVDFLLKNTDRNALNLSLMEYENYLFDPDQLIVLEDNSGLINSKIKQLDDSINVESLKIDDAKDLLNDLEIQRKAKTIEDTVNHLKLRSDIEDILDVFAKIKKRDVPDVPLFLEWNIWRAFAALNHTQAIEGNFIVDLDGMPLNTAPGKKPDIEINYGSFSCIVEVTMSSGETQFNMEGSSVPRHYGDLVRKVDHDAYCIFIAPKVAPGTKAHFFNLNRLSTKHYGGKTKIIPMSLDDFICFLQVGITHNFQDINKLKNWLDNLINFNLESEDEEIWFEEIISKISTWAI</sequence>
<protein>
    <submittedName>
        <fullName evidence="2">MlyIR</fullName>
    </submittedName>
</protein>
<name>Q93NZ2_9MICC</name>
<keyword evidence="1" id="KW-0175">Coiled coil</keyword>
<organism evidence="2">
    <name type="scientific">Micrococcus lylae</name>
    <dbReference type="NCBI Taxonomy" id="1273"/>
    <lineage>
        <taxon>Bacteria</taxon>
        <taxon>Bacillati</taxon>
        <taxon>Actinomycetota</taxon>
        <taxon>Actinomycetes</taxon>
        <taxon>Micrococcales</taxon>
        <taxon>Micrococcaceae</taxon>
        <taxon>Micrococcus</taxon>
    </lineage>
</organism>
<dbReference type="EMBL" id="AF355462">
    <property type="protein sequence ID" value="AAK39546.1"/>
    <property type="molecule type" value="Genomic_DNA"/>
</dbReference>
<evidence type="ECO:0000313" key="2">
    <source>
        <dbReference type="EMBL" id="AAK39546.1"/>
    </source>
</evidence>
<dbReference type="CDD" id="cd22316">
    <property type="entry name" value="BspD6I-like"/>
    <property type="match status" value="1"/>
</dbReference>
<reference evidence="2" key="1">
    <citation type="journal article" date="2001" name="Nucleic Acids Res.">
        <title>The nicking endonuclease N.BstNBI is closely related to type IIs restriction endonucleases MlyI and PleI.</title>
        <authorList>
            <person name="Higgins L.S."/>
            <person name="Besnier C."/>
            <person name="Kong H."/>
        </authorList>
    </citation>
    <scope>NUCLEOTIDE SEQUENCE</scope>
</reference>
<evidence type="ECO:0000256" key="1">
    <source>
        <dbReference type="SAM" id="Coils"/>
    </source>
</evidence>
<dbReference type="SMR" id="Q93NZ2"/>
<dbReference type="AlphaFoldDB" id="Q93NZ2"/>
<gene>
    <name evidence="2" type="primary">mlyIR</name>
</gene>
<feature type="coiled-coil region" evidence="1">
    <location>
        <begin position="318"/>
        <end position="345"/>
    </location>
</feature>
<dbReference type="Pfam" id="PF09491">
    <property type="entry name" value="RE_AlwI"/>
    <property type="match status" value="1"/>
</dbReference>